<evidence type="ECO:0000256" key="3">
    <source>
        <dbReference type="ARBA" id="ARBA00023014"/>
    </source>
</evidence>
<keyword evidence="3" id="KW-0479">Metal-binding</keyword>
<evidence type="ECO:0000256" key="1">
    <source>
        <dbReference type="ARBA" id="ARBA00001966"/>
    </source>
</evidence>
<dbReference type="NCBIfam" id="NF040772">
    <property type="entry name" value="double_cubane"/>
    <property type="match status" value="1"/>
</dbReference>
<dbReference type="Gene3D" id="3.40.50.11890">
    <property type="match status" value="1"/>
</dbReference>
<organism evidence="4 5">
    <name type="scientific">Faecalicatena fissicatena</name>
    <dbReference type="NCBI Taxonomy" id="290055"/>
    <lineage>
        <taxon>Bacteria</taxon>
        <taxon>Bacillati</taxon>
        <taxon>Bacillota</taxon>
        <taxon>Clostridia</taxon>
        <taxon>Lachnospirales</taxon>
        <taxon>Lachnospiraceae</taxon>
        <taxon>Faecalicatena</taxon>
    </lineage>
</organism>
<comment type="similarity">
    <text evidence="2">Belongs to the FldB/FldC dehydratase alpha/beta subunit family.</text>
</comment>
<evidence type="ECO:0000313" key="5">
    <source>
        <dbReference type="Proteomes" id="UP000716906"/>
    </source>
</evidence>
<gene>
    <name evidence="4" type="ORF">H7U36_04335</name>
</gene>
<name>A0ABS2E6U7_9FIRM</name>
<dbReference type="EMBL" id="JACLYY010000003">
    <property type="protein sequence ID" value="MBM6737337.1"/>
    <property type="molecule type" value="Genomic_DNA"/>
</dbReference>
<dbReference type="RefSeq" id="WP_033125911.1">
    <property type="nucleotide sequence ID" value="NZ_JACLYY010000003.1"/>
</dbReference>
<proteinExistence type="inferred from homology"/>
<dbReference type="Gene3D" id="1.20.1270.370">
    <property type="match status" value="1"/>
</dbReference>
<dbReference type="InterPro" id="IPR010327">
    <property type="entry name" value="FldB/FldC_alpha/beta"/>
</dbReference>
<evidence type="ECO:0000256" key="2">
    <source>
        <dbReference type="ARBA" id="ARBA00005806"/>
    </source>
</evidence>
<dbReference type="Pfam" id="PF06050">
    <property type="entry name" value="HGD-D"/>
    <property type="match status" value="1"/>
</dbReference>
<dbReference type="Proteomes" id="UP000716906">
    <property type="component" value="Unassembled WGS sequence"/>
</dbReference>
<sequence>MELIKDLPEVFEEFAEQRKNSFLGVKKLKEQGVPVVGSYCTYFPQEIAMALGAATVSLCSTSDETIADAERDLPKNLCPLIKSSYGFAKTDKCPFFYFSDVVVGETTCDGKKKMYEYMSQFKDVFIMELPNTQRPEALQLWKGEIIRFKEYLEKKFDVTITEDDIREAIRVNNQVRTSLKHLYEVMRNDPAPITGHDLFKVLYGSTFKFDRKAIPGEVDALVEKINKEYAEGKMLEKKPRILITGCPVGGATEKIIDAVENNGGVVVTFENCSGAKSIDKLVDEEEPDVYQALAERYLNIGCSVMTPDKNRFELLGRLIDEYKVDGVVEMTLQACHTYNVESFAIRKFVNEEKGIPYINVETDYSQADIGQLNTRIAAFIEML</sequence>
<keyword evidence="3" id="KW-0408">Iron</keyword>
<accession>A0ABS2E6U7</accession>
<keyword evidence="3" id="KW-0411">Iron-sulfur</keyword>
<dbReference type="PANTHER" id="PTHR30548">
    <property type="entry name" value="2-HYDROXYGLUTARYL-COA DEHYDRATASE, D-COMPONENT-RELATED"/>
    <property type="match status" value="1"/>
</dbReference>
<dbReference type="PANTHER" id="PTHR30548:SF6">
    <property type="entry name" value="DEHYDRATASE SUBUNIT YJIM-RELATED"/>
    <property type="match status" value="1"/>
</dbReference>
<comment type="caution">
    <text evidence="4">The sequence shown here is derived from an EMBL/GenBank/DDBJ whole genome shotgun (WGS) entry which is preliminary data.</text>
</comment>
<protein>
    <submittedName>
        <fullName evidence="4">2-hydroxyacyl-CoA dehydratase</fullName>
    </submittedName>
</protein>
<comment type="cofactor">
    <cofactor evidence="1">
        <name>[4Fe-4S] cluster</name>
        <dbReference type="ChEBI" id="CHEBI:49883"/>
    </cofactor>
</comment>
<keyword evidence="5" id="KW-1185">Reference proteome</keyword>
<reference evidence="4 5" key="1">
    <citation type="journal article" date="2021" name="Sci. Rep.">
        <title>The distribution of antibiotic resistance genes in chicken gut microbiota commensals.</title>
        <authorList>
            <person name="Juricova H."/>
            <person name="Matiasovicova J."/>
            <person name="Kubasova T."/>
            <person name="Cejkova D."/>
            <person name="Rychlik I."/>
        </authorList>
    </citation>
    <scope>NUCLEOTIDE SEQUENCE [LARGE SCALE GENOMIC DNA]</scope>
    <source>
        <strain evidence="4 5">An773</strain>
    </source>
</reference>
<evidence type="ECO:0000313" key="4">
    <source>
        <dbReference type="EMBL" id="MBM6737337.1"/>
    </source>
</evidence>
<dbReference type="Gene3D" id="3.40.50.11900">
    <property type="match status" value="1"/>
</dbReference>
<dbReference type="InterPro" id="IPR047678">
    <property type="entry name" value="YjiM-like"/>
</dbReference>